<proteinExistence type="predicted"/>
<name>A0ABQ4X1V8_9ASTR</name>
<protein>
    <submittedName>
        <fullName evidence="1">Uncharacterized protein</fullName>
    </submittedName>
</protein>
<gene>
    <name evidence="1" type="ORF">Tco_0653908</name>
</gene>
<reference evidence="1" key="1">
    <citation type="journal article" date="2022" name="Int. J. Mol. Sci.">
        <title>Draft Genome of Tanacetum Coccineum: Genomic Comparison of Closely Related Tanacetum-Family Plants.</title>
        <authorList>
            <person name="Yamashiro T."/>
            <person name="Shiraishi A."/>
            <person name="Nakayama K."/>
            <person name="Satake H."/>
        </authorList>
    </citation>
    <scope>NUCLEOTIDE SEQUENCE</scope>
</reference>
<reference evidence="1" key="2">
    <citation type="submission" date="2022-01" db="EMBL/GenBank/DDBJ databases">
        <authorList>
            <person name="Yamashiro T."/>
            <person name="Shiraishi A."/>
            <person name="Satake H."/>
            <person name="Nakayama K."/>
        </authorList>
    </citation>
    <scope>NUCLEOTIDE SEQUENCE</scope>
</reference>
<dbReference type="EMBL" id="BQNB010009127">
    <property type="protein sequence ID" value="GJS59124.1"/>
    <property type="molecule type" value="Genomic_DNA"/>
</dbReference>
<accession>A0ABQ4X1V8</accession>
<sequence>MDVVAFVGGMSEGKGSGCLTFINECEQKLKLLGGVEEGKAEWVVDEKVAGAEGGSGKWVDLMGRWEGRKGKIWKLGNRRLEGGVGSVDCGGLGIGWKIVGRGEGGGRGVDTGFGMSGILVGWNWWGKVMEMTGGVEGGRGEWG</sequence>
<evidence type="ECO:0000313" key="1">
    <source>
        <dbReference type="EMBL" id="GJS59124.1"/>
    </source>
</evidence>
<dbReference type="Proteomes" id="UP001151760">
    <property type="component" value="Unassembled WGS sequence"/>
</dbReference>
<keyword evidence="2" id="KW-1185">Reference proteome</keyword>
<evidence type="ECO:0000313" key="2">
    <source>
        <dbReference type="Proteomes" id="UP001151760"/>
    </source>
</evidence>
<organism evidence="1 2">
    <name type="scientific">Tanacetum coccineum</name>
    <dbReference type="NCBI Taxonomy" id="301880"/>
    <lineage>
        <taxon>Eukaryota</taxon>
        <taxon>Viridiplantae</taxon>
        <taxon>Streptophyta</taxon>
        <taxon>Embryophyta</taxon>
        <taxon>Tracheophyta</taxon>
        <taxon>Spermatophyta</taxon>
        <taxon>Magnoliopsida</taxon>
        <taxon>eudicotyledons</taxon>
        <taxon>Gunneridae</taxon>
        <taxon>Pentapetalae</taxon>
        <taxon>asterids</taxon>
        <taxon>campanulids</taxon>
        <taxon>Asterales</taxon>
        <taxon>Asteraceae</taxon>
        <taxon>Asteroideae</taxon>
        <taxon>Anthemideae</taxon>
        <taxon>Anthemidinae</taxon>
        <taxon>Tanacetum</taxon>
    </lineage>
</organism>
<comment type="caution">
    <text evidence="1">The sequence shown here is derived from an EMBL/GenBank/DDBJ whole genome shotgun (WGS) entry which is preliminary data.</text>
</comment>